<dbReference type="Pfam" id="PF00934">
    <property type="entry name" value="PE"/>
    <property type="match status" value="1"/>
</dbReference>
<dbReference type="Gene3D" id="1.10.287.850">
    <property type="entry name" value="HP0062-like domain"/>
    <property type="match status" value="1"/>
</dbReference>
<evidence type="ECO:0000256" key="1">
    <source>
        <dbReference type="SAM" id="Phobius"/>
    </source>
</evidence>
<dbReference type="EMBL" id="FTRV01000016">
    <property type="protein sequence ID" value="SPM31737.1"/>
    <property type="molecule type" value="Genomic_DNA"/>
</dbReference>
<dbReference type="STRING" id="1841859.GCA_900157385_05263"/>
<dbReference type="RefSeq" id="WP_077104829.1">
    <property type="nucleotide sequence ID" value="NZ_LT717701.1"/>
</dbReference>
<gene>
    <name evidence="3" type="ORF">MTAB308_5260</name>
</gene>
<keyword evidence="1" id="KW-0812">Transmembrane</keyword>
<dbReference type="SUPFAM" id="SSF140459">
    <property type="entry name" value="PE/PPE dimer-like"/>
    <property type="match status" value="1"/>
</dbReference>
<proteinExistence type="predicted"/>
<feature type="transmembrane region" description="Helical" evidence="1">
    <location>
        <begin position="134"/>
        <end position="160"/>
    </location>
</feature>
<dbReference type="InterPro" id="IPR000084">
    <property type="entry name" value="PE-PGRS_N"/>
</dbReference>
<keyword evidence="4" id="KW-1185">Reference proteome</keyword>
<name>A0A2U3NJL6_9MYCO</name>
<dbReference type="OrthoDB" id="4751081at2"/>
<keyword evidence="1" id="KW-1133">Transmembrane helix</keyword>
<sequence length="169" mass="17403">MSYVIATPELMTSAATDLAAAGANVNAAHMVAAAPTVAVIPAAADEVSASVAQLFSQHAANYQGLAGQAAAFQEQFVQHLTAGAFSYADVEATLASLLQGANGVVSVIATSSPQQLIEDLVFPLISPIFNNPELVFPLLVILGAPPFLAAITFLLLYIYVAGLLNQYGL</sequence>
<dbReference type="AlphaFoldDB" id="A0A2U3NJL6"/>
<dbReference type="Proteomes" id="UP000241595">
    <property type="component" value="Unassembled WGS sequence"/>
</dbReference>
<dbReference type="InterPro" id="IPR038332">
    <property type="entry name" value="PPE_sf"/>
</dbReference>
<evidence type="ECO:0000259" key="2">
    <source>
        <dbReference type="Pfam" id="PF00934"/>
    </source>
</evidence>
<accession>A0A2U3NJL6</accession>
<evidence type="ECO:0000313" key="4">
    <source>
        <dbReference type="Proteomes" id="UP000241595"/>
    </source>
</evidence>
<reference evidence="3 4" key="1">
    <citation type="submission" date="2017-01" db="EMBL/GenBank/DDBJ databases">
        <authorList>
            <consortium name="Urmite Genomes"/>
        </authorList>
    </citation>
    <scope>NUCLEOTIDE SEQUENCE [LARGE SCALE GENOMIC DNA]</scope>
    <source>
        <strain evidence="3 4">AB308</strain>
    </source>
</reference>
<organism evidence="3 4">
    <name type="scientific">Mycobacterium terramassiliense</name>
    <dbReference type="NCBI Taxonomy" id="1841859"/>
    <lineage>
        <taxon>Bacteria</taxon>
        <taxon>Bacillati</taxon>
        <taxon>Actinomycetota</taxon>
        <taxon>Actinomycetes</taxon>
        <taxon>Mycobacteriales</taxon>
        <taxon>Mycobacteriaceae</taxon>
        <taxon>Mycobacterium</taxon>
    </lineage>
</organism>
<keyword evidence="1" id="KW-0472">Membrane</keyword>
<protein>
    <submittedName>
        <fullName evidence="3">PE family protein</fullName>
    </submittedName>
</protein>
<evidence type="ECO:0000313" key="3">
    <source>
        <dbReference type="EMBL" id="SPM31737.1"/>
    </source>
</evidence>
<feature type="domain" description="PE" evidence="2">
    <location>
        <begin position="4"/>
        <end position="93"/>
    </location>
</feature>